<dbReference type="InterPro" id="IPR032466">
    <property type="entry name" value="Metal_Hydrolase"/>
</dbReference>
<protein>
    <recommendedName>
        <fullName evidence="2">Amidohydrolase-related domain-containing protein</fullName>
    </recommendedName>
</protein>
<dbReference type="GO" id="GO:0019748">
    <property type="term" value="P:secondary metabolic process"/>
    <property type="evidence" value="ECO:0007669"/>
    <property type="project" value="TreeGrafter"/>
</dbReference>
<dbReference type="Gene3D" id="3.20.20.140">
    <property type="entry name" value="Metal-dependent hydrolases"/>
    <property type="match status" value="1"/>
</dbReference>
<organism evidence="3 4">
    <name type="scientific">Hungatella hathewayi WAL-18680</name>
    <dbReference type="NCBI Taxonomy" id="742737"/>
    <lineage>
        <taxon>Bacteria</taxon>
        <taxon>Bacillati</taxon>
        <taxon>Bacillota</taxon>
        <taxon>Clostridia</taxon>
        <taxon>Lachnospirales</taxon>
        <taxon>Lachnospiraceae</taxon>
        <taxon>Hungatella</taxon>
    </lineage>
</organism>
<dbReference type="SUPFAM" id="SSF51556">
    <property type="entry name" value="Metallo-dependent hydrolases"/>
    <property type="match status" value="1"/>
</dbReference>
<dbReference type="HOGENOM" id="CLU_805885_0_0_9"/>
<sequence length="348" mass="40121">MVIDANMYWMPEELFTSESRLQEFLRCIPTQYNMKAYTEEIGDTGRQQIIIEKPVGYQNLNYAQGEYQVEQQLRDMEEAGVDHAILKTPCAQEWLTLELCRIFNDGMAEHVKKGNGKFSALAVIPPLSGKEGIYELERCVKELGMTGVQLSAHYGNLYLDHEAFRPFLKKLNDMKIPAYVHHTPVPVEYQSLYEYNNLRRSYGRCVDQTTAIGREIFSGMFDELPELRLVHSMLGGAFFAYMDSMFHKKPGKDTDTVKRFDTDTDRMCRQIRENIYFEMSHAQPWGPVLLDAAVKILGADHIIFGSSYPVRREWLTEGAGFIKAMDISEEEKEMMLSGNAKRIYQLKI</sequence>
<dbReference type="GO" id="GO:0005737">
    <property type="term" value="C:cytoplasm"/>
    <property type="evidence" value="ECO:0007669"/>
    <property type="project" value="TreeGrafter"/>
</dbReference>
<dbReference type="GO" id="GO:0016831">
    <property type="term" value="F:carboxy-lyase activity"/>
    <property type="evidence" value="ECO:0007669"/>
    <property type="project" value="InterPro"/>
</dbReference>
<evidence type="ECO:0000256" key="1">
    <source>
        <dbReference type="ARBA" id="ARBA00023239"/>
    </source>
</evidence>
<accession>G5IAZ5</accession>
<dbReference type="Proteomes" id="UP000005384">
    <property type="component" value="Unassembled WGS sequence"/>
</dbReference>
<feature type="domain" description="Amidohydrolase-related" evidence="2">
    <location>
        <begin position="76"/>
        <end position="346"/>
    </location>
</feature>
<dbReference type="AlphaFoldDB" id="G5IAZ5"/>
<dbReference type="Pfam" id="PF04909">
    <property type="entry name" value="Amidohydro_2"/>
    <property type="match status" value="1"/>
</dbReference>
<proteinExistence type="predicted"/>
<dbReference type="EMBL" id="ADLN01000005">
    <property type="protein sequence ID" value="EHI61310.1"/>
    <property type="molecule type" value="Genomic_DNA"/>
</dbReference>
<dbReference type="InterPro" id="IPR006680">
    <property type="entry name" value="Amidohydro-rel"/>
</dbReference>
<evidence type="ECO:0000313" key="4">
    <source>
        <dbReference type="Proteomes" id="UP000005384"/>
    </source>
</evidence>
<keyword evidence="4" id="KW-1185">Reference proteome</keyword>
<dbReference type="PANTHER" id="PTHR21240:SF28">
    <property type="entry name" value="ISO-OROTATE DECARBOXYLASE (EUROFUNG)"/>
    <property type="match status" value="1"/>
</dbReference>
<dbReference type="PANTHER" id="PTHR21240">
    <property type="entry name" value="2-AMINO-3-CARBOXYLMUCONATE-6-SEMIALDEHYDE DECARBOXYLASE"/>
    <property type="match status" value="1"/>
</dbReference>
<dbReference type="PATRIC" id="fig|742737.3.peg.671"/>
<evidence type="ECO:0000259" key="2">
    <source>
        <dbReference type="Pfam" id="PF04909"/>
    </source>
</evidence>
<name>G5IAZ5_9FIRM</name>
<reference evidence="3 4" key="1">
    <citation type="submission" date="2011-08" db="EMBL/GenBank/DDBJ databases">
        <title>The Genome Sequence of Clostridium hathewayi WAL-18680.</title>
        <authorList>
            <consortium name="The Broad Institute Genome Sequencing Platform"/>
            <person name="Earl A."/>
            <person name="Ward D."/>
            <person name="Feldgarden M."/>
            <person name="Gevers D."/>
            <person name="Finegold S.M."/>
            <person name="Summanen P.H."/>
            <person name="Molitoris D.R."/>
            <person name="Song M."/>
            <person name="Daigneault M."/>
            <person name="Allen-Vercoe E."/>
            <person name="Young S.K."/>
            <person name="Zeng Q."/>
            <person name="Gargeya S."/>
            <person name="Fitzgerald M."/>
            <person name="Haas B."/>
            <person name="Abouelleil A."/>
            <person name="Alvarado L."/>
            <person name="Arachchi H.M."/>
            <person name="Berlin A."/>
            <person name="Brown A."/>
            <person name="Chapman S.B."/>
            <person name="Chen Z."/>
            <person name="Dunbar C."/>
            <person name="Freedman E."/>
            <person name="Gearin G."/>
            <person name="Gellesch M."/>
            <person name="Goldberg J."/>
            <person name="Griggs A."/>
            <person name="Gujja S."/>
            <person name="Heiman D."/>
            <person name="Howarth C."/>
            <person name="Larson L."/>
            <person name="Lui A."/>
            <person name="MacDonald P.J.P."/>
            <person name="Montmayeur A."/>
            <person name="Murphy C."/>
            <person name="Neiman D."/>
            <person name="Pearson M."/>
            <person name="Priest M."/>
            <person name="Roberts A."/>
            <person name="Saif S."/>
            <person name="Shea T."/>
            <person name="Shenoy N."/>
            <person name="Sisk P."/>
            <person name="Stolte C."/>
            <person name="Sykes S."/>
            <person name="Wortman J."/>
            <person name="Nusbaum C."/>
            <person name="Birren B."/>
        </authorList>
    </citation>
    <scope>NUCLEOTIDE SEQUENCE [LARGE SCALE GENOMIC DNA]</scope>
    <source>
        <strain evidence="3 4">WAL-18680</strain>
    </source>
</reference>
<dbReference type="OrthoDB" id="9777673at2"/>
<comment type="caution">
    <text evidence="3">The sequence shown here is derived from an EMBL/GenBank/DDBJ whole genome shotgun (WGS) entry which is preliminary data.</text>
</comment>
<dbReference type="RefSeq" id="WP_006778658.1">
    <property type="nucleotide sequence ID" value="NZ_CP040506.1"/>
</dbReference>
<dbReference type="InterPro" id="IPR032465">
    <property type="entry name" value="ACMSD"/>
</dbReference>
<keyword evidence="1" id="KW-0456">Lyase</keyword>
<dbReference type="GO" id="GO:0016787">
    <property type="term" value="F:hydrolase activity"/>
    <property type="evidence" value="ECO:0007669"/>
    <property type="project" value="InterPro"/>
</dbReference>
<evidence type="ECO:0000313" key="3">
    <source>
        <dbReference type="EMBL" id="EHI61310.1"/>
    </source>
</evidence>
<gene>
    <name evidence="3" type="ORF">HMPREF9473_00672</name>
</gene>